<dbReference type="GO" id="GO:0005737">
    <property type="term" value="C:cytoplasm"/>
    <property type="evidence" value="ECO:0007669"/>
    <property type="project" value="TreeGrafter"/>
</dbReference>
<dbReference type="Gene3D" id="1.10.10.10">
    <property type="entry name" value="Winged helix-like DNA-binding domain superfamily/Winged helix DNA-binding domain"/>
    <property type="match status" value="1"/>
</dbReference>
<sequence length="963" mass="103824">MRGWSVTTLPPRWVTPGQPPFVARREEVAELETAWSDVKLGAGRAVFISGAPGIGKSRLVSTACTALHDDGAVVLTGACVQDLGTPFEPFDIPIRDLLALVDVTDGGRDLAQSAHLLEQAFASPVMTEGMEIGQARLFQAVIELLLAATEVRPIILVAEDLHWAAPSALRLLARIVADTVDARLLVIGTFRSTLPDHSDPLADVLANLGRLEGVRRRELAPFTVEEIAQFVTVAGDVSPDVASGSAVVLRALTGGNAFLVRETWRHVIASAESSRLDDTLILELPSTTPDLMRSRISVLTTEQRDVLELAAVMGQEFQLSELIAVSCSSVEVTLSAIDSAVGSGLLEAPQPSREALRFPHAIARQALIEHASRADLMAMNALVAHTLESSFPAAPRLVQRLAHHYTEARALGYGDRAAAYLTRTAEAADDRLAHEDAARSFEHAADLVPDPQARDLLRLRAVHSWILVSDFAQARAGAMRVIDDGDPRSCIRAAIEFEEACWRPGLHGDQAVGLLSSALSRIPAEPDDALYVQGLAALGRATAFTGELDEATRLGDQAIAFARGLGDRQALAEALRLGVSHTLGPRGITARLERSSELSRIAGGPHNEAFGGAAYVSSATCYVAGDRAGLDQAERDLTETARHWGWYWTYFAQCVRFGRSLAAGQLDETESIIGAIQRAEREFRSDTTAGAGALQSFMLRRERGTLASVRSFITGDESPVSRWAPGLLSIYTELDLVEPARRTLSWMLEHDHPAAHQSSDWPACLAFMTEAAVWLRDPGLAAVIHPWLLEYQGLNLMAGYFVAVFGSADCYLGEIESLCQFGAPLDRFTSALEMNERMDAPLHVAYTLAATAACLRSEDPGSERATALADRARSIAEPARMSRVLRLLDKSAPVASAPRRDGLTPREVEVLRLVAEGMSNKAIAAQLVISENTAANHVRSILSKTGSTNRTAAARYAREHALI</sequence>
<accession>A0A6L9XY26</accession>
<dbReference type="RefSeq" id="WP_163289768.1">
    <property type="nucleotide sequence ID" value="NZ_JAAGWY010000002.1"/>
</dbReference>
<dbReference type="GO" id="GO:0005524">
    <property type="term" value="F:ATP binding"/>
    <property type="evidence" value="ECO:0007669"/>
    <property type="project" value="UniProtKB-KW"/>
</dbReference>
<dbReference type="EMBL" id="JAAGWY010000002">
    <property type="protein sequence ID" value="NEN06342.1"/>
    <property type="molecule type" value="Genomic_DNA"/>
</dbReference>
<gene>
    <name evidence="4" type="ORF">G3T36_10700</name>
</gene>
<dbReference type="GO" id="GO:0003677">
    <property type="term" value="F:DNA binding"/>
    <property type="evidence" value="ECO:0007669"/>
    <property type="project" value="InterPro"/>
</dbReference>
<evidence type="ECO:0000256" key="2">
    <source>
        <dbReference type="ARBA" id="ARBA00022840"/>
    </source>
</evidence>
<evidence type="ECO:0000313" key="4">
    <source>
        <dbReference type="EMBL" id="NEN06342.1"/>
    </source>
</evidence>
<dbReference type="InterPro" id="IPR000792">
    <property type="entry name" value="Tscrpt_reg_LuxR_C"/>
</dbReference>
<dbReference type="PANTHER" id="PTHR16305:SF28">
    <property type="entry name" value="GUANYLATE CYCLASE DOMAIN-CONTAINING PROTEIN"/>
    <property type="match status" value="1"/>
</dbReference>
<keyword evidence="5" id="KW-1185">Reference proteome</keyword>
<dbReference type="SUPFAM" id="SSF46894">
    <property type="entry name" value="C-terminal effector domain of the bipartite response regulators"/>
    <property type="match status" value="1"/>
</dbReference>
<dbReference type="SMART" id="SM00421">
    <property type="entry name" value="HTH_LUXR"/>
    <property type="match status" value="1"/>
</dbReference>
<dbReference type="Pfam" id="PF00196">
    <property type="entry name" value="GerE"/>
    <property type="match status" value="1"/>
</dbReference>
<dbReference type="PANTHER" id="PTHR16305">
    <property type="entry name" value="TESTICULAR SOLUBLE ADENYLYL CYCLASE"/>
    <property type="match status" value="1"/>
</dbReference>
<dbReference type="PRINTS" id="PR00038">
    <property type="entry name" value="HTHLUXR"/>
</dbReference>
<comment type="caution">
    <text evidence="4">The sequence shown here is derived from an EMBL/GenBank/DDBJ whole genome shotgun (WGS) entry which is preliminary data.</text>
</comment>
<keyword evidence="1" id="KW-0547">Nucleotide-binding</keyword>
<dbReference type="InterPro" id="IPR036388">
    <property type="entry name" value="WH-like_DNA-bd_sf"/>
</dbReference>
<dbReference type="Proteomes" id="UP000474967">
    <property type="component" value="Unassembled WGS sequence"/>
</dbReference>
<organism evidence="4 5">
    <name type="scientific">Leifsonia tongyongensis</name>
    <dbReference type="NCBI Taxonomy" id="1268043"/>
    <lineage>
        <taxon>Bacteria</taxon>
        <taxon>Bacillati</taxon>
        <taxon>Actinomycetota</taxon>
        <taxon>Actinomycetes</taxon>
        <taxon>Micrococcales</taxon>
        <taxon>Microbacteriaceae</taxon>
        <taxon>Leifsonia</taxon>
    </lineage>
</organism>
<dbReference type="CDD" id="cd06170">
    <property type="entry name" value="LuxR_C_like"/>
    <property type="match status" value="1"/>
</dbReference>
<dbReference type="InterPro" id="IPR016032">
    <property type="entry name" value="Sig_transdc_resp-reg_C-effctor"/>
</dbReference>
<evidence type="ECO:0000313" key="5">
    <source>
        <dbReference type="Proteomes" id="UP000474967"/>
    </source>
</evidence>
<protein>
    <submittedName>
        <fullName evidence="4">AAA family ATPase</fullName>
    </submittedName>
</protein>
<dbReference type="Pfam" id="PF13191">
    <property type="entry name" value="AAA_16"/>
    <property type="match status" value="1"/>
</dbReference>
<dbReference type="InterPro" id="IPR027417">
    <property type="entry name" value="P-loop_NTPase"/>
</dbReference>
<dbReference type="PROSITE" id="PS50043">
    <property type="entry name" value="HTH_LUXR_2"/>
    <property type="match status" value="1"/>
</dbReference>
<dbReference type="AlphaFoldDB" id="A0A6L9XY26"/>
<keyword evidence="2" id="KW-0067">ATP-binding</keyword>
<dbReference type="GO" id="GO:0006355">
    <property type="term" value="P:regulation of DNA-templated transcription"/>
    <property type="evidence" value="ECO:0007669"/>
    <property type="project" value="InterPro"/>
</dbReference>
<proteinExistence type="predicted"/>
<name>A0A6L9XY26_9MICO</name>
<dbReference type="InterPro" id="IPR041664">
    <property type="entry name" value="AAA_16"/>
</dbReference>
<dbReference type="GO" id="GO:0004016">
    <property type="term" value="F:adenylate cyclase activity"/>
    <property type="evidence" value="ECO:0007669"/>
    <property type="project" value="TreeGrafter"/>
</dbReference>
<evidence type="ECO:0000256" key="1">
    <source>
        <dbReference type="ARBA" id="ARBA00022741"/>
    </source>
</evidence>
<evidence type="ECO:0000259" key="3">
    <source>
        <dbReference type="PROSITE" id="PS50043"/>
    </source>
</evidence>
<dbReference type="SUPFAM" id="SSF52540">
    <property type="entry name" value="P-loop containing nucleoside triphosphate hydrolases"/>
    <property type="match status" value="1"/>
</dbReference>
<feature type="domain" description="HTH luxR-type" evidence="3">
    <location>
        <begin position="896"/>
        <end position="961"/>
    </location>
</feature>
<reference evidence="4 5" key="1">
    <citation type="journal article" date="2014" name="J. Microbiol.">
        <title>Diaminobutyricibacter tongyongensis gen. nov., sp. nov. and Homoserinibacter gongjuensis gen. nov., sp. nov. belong to the family Microbacteriaceae.</title>
        <authorList>
            <person name="Kim S.J."/>
            <person name="Ahn J.H."/>
            <person name="Weon H.Y."/>
            <person name="Hamada M."/>
            <person name="Suzuki K."/>
            <person name="Kwon S.W."/>
        </authorList>
    </citation>
    <scope>NUCLEOTIDE SEQUENCE [LARGE SCALE GENOMIC DNA]</scope>
    <source>
        <strain evidence="4 5">NBRC 108724</strain>
    </source>
</reference>